<evidence type="ECO:0000256" key="4">
    <source>
        <dbReference type="ARBA" id="ARBA00022692"/>
    </source>
</evidence>
<feature type="transmembrane region" description="Helical" evidence="7">
    <location>
        <begin position="82"/>
        <end position="104"/>
    </location>
</feature>
<comment type="similarity">
    <text evidence="2">Belongs to the chromate ion transporter (CHR) (TC 2.A.51) family.</text>
</comment>
<dbReference type="InterPro" id="IPR052518">
    <property type="entry name" value="CHR_Transporter"/>
</dbReference>
<organism evidence="8 9">
    <name type="scientific">Peloplasma aerotolerans</name>
    <dbReference type="NCBI Taxonomy" id="3044389"/>
    <lineage>
        <taxon>Bacteria</taxon>
        <taxon>Bacillati</taxon>
        <taxon>Mycoplasmatota</taxon>
        <taxon>Mollicutes</taxon>
        <taxon>Acholeplasmatales</taxon>
        <taxon>Acholeplasmataceae</taxon>
        <taxon>Peloplasma</taxon>
    </lineage>
</organism>
<evidence type="ECO:0000313" key="8">
    <source>
        <dbReference type="EMBL" id="MDI6453219.1"/>
    </source>
</evidence>
<dbReference type="PANTHER" id="PTHR43663">
    <property type="entry name" value="CHROMATE TRANSPORT PROTEIN-RELATED"/>
    <property type="match status" value="1"/>
</dbReference>
<feature type="transmembrane region" description="Helical" evidence="7">
    <location>
        <begin position="137"/>
        <end position="156"/>
    </location>
</feature>
<dbReference type="RefSeq" id="WP_282839649.1">
    <property type="nucleotide sequence ID" value="NZ_JASCXW010000021.1"/>
</dbReference>
<dbReference type="GO" id="GO:0015109">
    <property type="term" value="F:chromate transmembrane transporter activity"/>
    <property type="evidence" value="ECO:0007669"/>
    <property type="project" value="InterPro"/>
</dbReference>
<protein>
    <submittedName>
        <fullName evidence="8">Chromate transporter</fullName>
    </submittedName>
</protein>
<evidence type="ECO:0000256" key="1">
    <source>
        <dbReference type="ARBA" id="ARBA00004651"/>
    </source>
</evidence>
<proteinExistence type="inferred from homology"/>
<dbReference type="Pfam" id="PF02417">
    <property type="entry name" value="Chromate_transp"/>
    <property type="match status" value="1"/>
</dbReference>
<comment type="caution">
    <text evidence="8">The sequence shown here is derived from an EMBL/GenBank/DDBJ whole genome shotgun (WGS) entry which is preliminary data.</text>
</comment>
<dbReference type="PANTHER" id="PTHR43663:SF1">
    <property type="entry name" value="CHROMATE TRANSPORTER"/>
    <property type="match status" value="1"/>
</dbReference>
<evidence type="ECO:0000256" key="3">
    <source>
        <dbReference type="ARBA" id="ARBA00022475"/>
    </source>
</evidence>
<dbReference type="Proteomes" id="UP001431532">
    <property type="component" value="Unassembled WGS sequence"/>
</dbReference>
<feature type="transmembrane region" description="Helical" evidence="7">
    <location>
        <begin position="110"/>
        <end position="130"/>
    </location>
</feature>
<dbReference type="InterPro" id="IPR003370">
    <property type="entry name" value="Chromate_transpt"/>
</dbReference>
<evidence type="ECO:0000256" key="6">
    <source>
        <dbReference type="ARBA" id="ARBA00023136"/>
    </source>
</evidence>
<dbReference type="GO" id="GO:0005886">
    <property type="term" value="C:plasma membrane"/>
    <property type="evidence" value="ECO:0007669"/>
    <property type="project" value="UniProtKB-SubCell"/>
</dbReference>
<comment type="subcellular location">
    <subcellularLocation>
        <location evidence="1">Cell membrane</location>
        <topology evidence="1">Multi-pass membrane protein</topology>
    </subcellularLocation>
</comment>
<evidence type="ECO:0000256" key="7">
    <source>
        <dbReference type="SAM" id="Phobius"/>
    </source>
</evidence>
<dbReference type="AlphaFoldDB" id="A0AAW6UC50"/>
<keyword evidence="6 7" id="KW-0472">Membrane</keyword>
<gene>
    <name evidence="8" type="ORF">QJ521_06565</name>
</gene>
<feature type="transmembrane region" description="Helical" evidence="7">
    <location>
        <begin position="162"/>
        <end position="181"/>
    </location>
</feature>
<feature type="transmembrane region" description="Helical" evidence="7">
    <location>
        <begin position="7"/>
        <end position="28"/>
    </location>
</feature>
<keyword evidence="9" id="KW-1185">Reference proteome</keyword>
<evidence type="ECO:0000313" key="9">
    <source>
        <dbReference type="Proteomes" id="UP001431532"/>
    </source>
</evidence>
<accession>A0AAW6UC50</accession>
<keyword evidence="4 7" id="KW-0812">Transmembrane</keyword>
<sequence>MKKEYSLWALFLTFLKIGALTFGGGYAMMPVMRKEVVEKKQWVDDEDILKILVISESTPGVFAVNSATFIGYKIAGFKGSVLATLGVIIPSFIIISLISLFLVQFKQLNLVAYAFYGIQAGVAVLIFRAALKLSQKIHFNIFAVIILISSLLIAMFTEISVIYVLIGAALLGILYGIMTNLKEAKNDA</sequence>
<evidence type="ECO:0000256" key="2">
    <source>
        <dbReference type="ARBA" id="ARBA00005262"/>
    </source>
</evidence>
<dbReference type="EMBL" id="JASCXW010000021">
    <property type="protein sequence ID" value="MDI6453219.1"/>
    <property type="molecule type" value="Genomic_DNA"/>
</dbReference>
<keyword evidence="5 7" id="KW-1133">Transmembrane helix</keyword>
<evidence type="ECO:0000256" key="5">
    <source>
        <dbReference type="ARBA" id="ARBA00022989"/>
    </source>
</evidence>
<name>A0AAW6UC50_9MOLU</name>
<keyword evidence="3" id="KW-1003">Cell membrane</keyword>
<reference evidence="8" key="1">
    <citation type="submission" date="2023-05" db="EMBL/GenBank/DDBJ databases">
        <title>Mariniplasma microaerophilum sp. nov., a novel anaerobic mollicute isolated from terrestrial mud volcano, Taman Peninsula, Russia.</title>
        <authorList>
            <person name="Khomyakova M.A."/>
            <person name="Merkel A.Y."/>
            <person name="Slobodkin A.I."/>
        </authorList>
    </citation>
    <scope>NUCLEOTIDE SEQUENCE</scope>
    <source>
        <strain evidence="8">M4Ah</strain>
    </source>
</reference>